<dbReference type="PROSITE" id="PS00108">
    <property type="entry name" value="PROTEIN_KINASE_ST"/>
    <property type="match status" value="1"/>
</dbReference>
<dbReference type="PROSITE" id="PS50011">
    <property type="entry name" value="PROTEIN_KINASE_DOM"/>
    <property type="match status" value="1"/>
</dbReference>
<dbReference type="OrthoDB" id="10252171at2759"/>
<dbReference type="GO" id="GO:0005829">
    <property type="term" value="C:cytosol"/>
    <property type="evidence" value="ECO:0007669"/>
    <property type="project" value="TreeGrafter"/>
</dbReference>
<accession>A0A8H7PS13</accession>
<dbReference type="SMART" id="SM00220">
    <property type="entry name" value="S_TKc"/>
    <property type="match status" value="1"/>
</dbReference>
<dbReference type="AlphaFoldDB" id="A0A8H7PS13"/>
<feature type="compositionally biased region" description="Polar residues" evidence="5">
    <location>
        <begin position="1"/>
        <end position="22"/>
    </location>
</feature>
<keyword evidence="4" id="KW-0418">Kinase</keyword>
<evidence type="ECO:0000313" key="7">
    <source>
        <dbReference type="EMBL" id="KAG2178186.1"/>
    </source>
</evidence>
<keyword evidence="2 3" id="KW-0067">ATP-binding</keyword>
<keyword evidence="4" id="KW-0808">Transferase</keyword>
<dbReference type="Pfam" id="PF00069">
    <property type="entry name" value="Pkinase"/>
    <property type="match status" value="2"/>
</dbReference>
<evidence type="ECO:0000256" key="1">
    <source>
        <dbReference type="ARBA" id="ARBA00022741"/>
    </source>
</evidence>
<sequence>MAIVKSTQPHNHQVIQLKSPKNCTMDKTESTEKNTNHHLAKPICELPLTPPTTPKMKVLDDSDIVAHDSEPKQVTQKELTVSAQHLHNHTLNADFNAQYTLGQELGSGGYGFVVSALQCSTGREVAVKFIFRHKIPANKWAHDPKLGIIPMEIYILRHVHHPNIIEYIDQFQDEQFFYLVMELHGTGWSKARSNTMPKASLAMVAEATTRQLEESEAAPRPSLMSRRSSCDLFECIEQHSKFTEDQAKKIIKQIVDCIHYLYSRGICHRDLKDENIVIDSNFEVKLIDFGSAVVLPRQRNHYFDRFYGTISFASPEILMGNPYRAEPAEVWSLGILLYTILYGEVPFNDPAHAISRPFTTPRVQSSSDCMHLLSWMLAKKADERARISEVLKHPWLKQQQ</sequence>
<comment type="caution">
    <text evidence="7">The sequence shown here is derived from an EMBL/GenBank/DDBJ whole genome shotgun (WGS) entry which is preliminary data.</text>
</comment>
<name>A0A8H7PS13_MORIS</name>
<protein>
    <recommendedName>
        <fullName evidence="6">Protein kinase domain-containing protein</fullName>
    </recommendedName>
</protein>
<evidence type="ECO:0000256" key="5">
    <source>
        <dbReference type="SAM" id="MobiDB-lite"/>
    </source>
</evidence>
<dbReference type="GO" id="GO:0005524">
    <property type="term" value="F:ATP binding"/>
    <property type="evidence" value="ECO:0007669"/>
    <property type="project" value="UniProtKB-UniRule"/>
</dbReference>
<dbReference type="GO" id="GO:0005634">
    <property type="term" value="C:nucleus"/>
    <property type="evidence" value="ECO:0007669"/>
    <property type="project" value="TreeGrafter"/>
</dbReference>
<dbReference type="PANTHER" id="PTHR24346:SF72">
    <property type="entry name" value="CAMK PROTEIN KINASE"/>
    <property type="match status" value="1"/>
</dbReference>
<feature type="domain" description="Protein kinase" evidence="6">
    <location>
        <begin position="99"/>
        <end position="396"/>
    </location>
</feature>
<comment type="similarity">
    <text evidence="4">Belongs to the protein kinase superfamily.</text>
</comment>
<feature type="region of interest" description="Disordered" evidence="5">
    <location>
        <begin position="1"/>
        <end position="35"/>
    </location>
</feature>
<dbReference type="Gene3D" id="1.10.510.10">
    <property type="entry name" value="Transferase(Phosphotransferase) domain 1"/>
    <property type="match status" value="1"/>
</dbReference>
<dbReference type="EMBL" id="JAEPQZ010000008">
    <property type="protein sequence ID" value="KAG2178186.1"/>
    <property type="molecule type" value="Genomic_DNA"/>
</dbReference>
<gene>
    <name evidence="7" type="ORF">INT43_003439</name>
</gene>
<dbReference type="InterPro" id="IPR008271">
    <property type="entry name" value="Ser/Thr_kinase_AS"/>
</dbReference>
<dbReference type="FunFam" id="3.30.200.20:FF:000314">
    <property type="entry name" value="Serine/threonine protein kinase"/>
    <property type="match status" value="1"/>
</dbReference>
<feature type="compositionally biased region" description="Basic and acidic residues" evidence="5">
    <location>
        <begin position="24"/>
        <end position="35"/>
    </location>
</feature>
<evidence type="ECO:0000256" key="3">
    <source>
        <dbReference type="PROSITE-ProRule" id="PRU10141"/>
    </source>
</evidence>
<dbReference type="GO" id="GO:0004674">
    <property type="term" value="F:protein serine/threonine kinase activity"/>
    <property type="evidence" value="ECO:0007669"/>
    <property type="project" value="UniProtKB-KW"/>
</dbReference>
<reference evidence="7" key="1">
    <citation type="submission" date="2020-12" db="EMBL/GenBank/DDBJ databases">
        <title>Metabolic potential, ecology and presence of endohyphal bacteria is reflected in genomic diversity of Mucoromycotina.</title>
        <authorList>
            <person name="Muszewska A."/>
            <person name="Okrasinska A."/>
            <person name="Steczkiewicz K."/>
            <person name="Drgas O."/>
            <person name="Orlowska M."/>
            <person name="Perlinska-Lenart U."/>
            <person name="Aleksandrzak-Piekarczyk T."/>
            <person name="Szatraj K."/>
            <person name="Zielenkiewicz U."/>
            <person name="Pilsyk S."/>
            <person name="Malc E."/>
            <person name="Mieczkowski P."/>
            <person name="Kruszewska J.S."/>
            <person name="Biernat P."/>
            <person name="Pawlowska J."/>
        </authorList>
    </citation>
    <scope>NUCLEOTIDE SEQUENCE</scope>
    <source>
        <strain evidence="7">WA0000067209</strain>
    </source>
</reference>
<evidence type="ECO:0000256" key="4">
    <source>
        <dbReference type="RuleBase" id="RU000304"/>
    </source>
</evidence>
<organism evidence="7 8">
    <name type="scientific">Mortierella isabellina</name>
    <name type="common">Filamentous fungus</name>
    <name type="synonym">Umbelopsis isabellina</name>
    <dbReference type="NCBI Taxonomy" id="91625"/>
    <lineage>
        <taxon>Eukaryota</taxon>
        <taxon>Fungi</taxon>
        <taxon>Fungi incertae sedis</taxon>
        <taxon>Mucoromycota</taxon>
        <taxon>Mucoromycotina</taxon>
        <taxon>Umbelopsidomycetes</taxon>
        <taxon>Umbelopsidales</taxon>
        <taxon>Umbelopsidaceae</taxon>
        <taxon>Umbelopsis</taxon>
    </lineage>
</organism>
<dbReference type="GO" id="GO:0045719">
    <property type="term" value="P:negative regulation of glycogen biosynthetic process"/>
    <property type="evidence" value="ECO:0007669"/>
    <property type="project" value="TreeGrafter"/>
</dbReference>
<keyword evidence="8" id="KW-1185">Reference proteome</keyword>
<dbReference type="InterPro" id="IPR017441">
    <property type="entry name" value="Protein_kinase_ATP_BS"/>
</dbReference>
<dbReference type="GO" id="GO:0035556">
    <property type="term" value="P:intracellular signal transduction"/>
    <property type="evidence" value="ECO:0007669"/>
    <property type="project" value="TreeGrafter"/>
</dbReference>
<feature type="binding site" evidence="3">
    <location>
        <position position="128"/>
    </location>
    <ligand>
        <name>ATP</name>
        <dbReference type="ChEBI" id="CHEBI:30616"/>
    </ligand>
</feature>
<dbReference type="Proteomes" id="UP000654370">
    <property type="component" value="Unassembled WGS sequence"/>
</dbReference>
<keyword evidence="1 3" id="KW-0547">Nucleotide-binding</keyword>
<dbReference type="PROSITE" id="PS00107">
    <property type="entry name" value="PROTEIN_KINASE_ATP"/>
    <property type="match status" value="1"/>
</dbReference>
<evidence type="ECO:0000313" key="8">
    <source>
        <dbReference type="Proteomes" id="UP000654370"/>
    </source>
</evidence>
<dbReference type="InterPro" id="IPR000719">
    <property type="entry name" value="Prot_kinase_dom"/>
</dbReference>
<keyword evidence="4" id="KW-0723">Serine/threonine-protein kinase</keyword>
<dbReference type="Gene3D" id="3.30.200.20">
    <property type="entry name" value="Phosphorylase Kinase, domain 1"/>
    <property type="match status" value="1"/>
</dbReference>
<evidence type="ECO:0000259" key="6">
    <source>
        <dbReference type="PROSITE" id="PS50011"/>
    </source>
</evidence>
<proteinExistence type="inferred from homology"/>
<evidence type="ECO:0000256" key="2">
    <source>
        <dbReference type="ARBA" id="ARBA00022840"/>
    </source>
</evidence>
<dbReference type="PANTHER" id="PTHR24346">
    <property type="entry name" value="MAP/MICROTUBULE AFFINITY-REGULATING KINASE"/>
    <property type="match status" value="1"/>
</dbReference>
<dbReference type="SUPFAM" id="SSF56112">
    <property type="entry name" value="Protein kinase-like (PK-like)"/>
    <property type="match status" value="1"/>
</dbReference>
<dbReference type="InterPro" id="IPR011009">
    <property type="entry name" value="Kinase-like_dom_sf"/>
</dbReference>